<keyword evidence="2" id="KW-0804">Transcription</keyword>
<feature type="compositionally biased region" description="Basic and acidic residues" evidence="3">
    <location>
        <begin position="95"/>
        <end position="104"/>
    </location>
</feature>
<dbReference type="SUPFAM" id="SSF48498">
    <property type="entry name" value="Tetracyclin repressor-like, C-terminal domain"/>
    <property type="match status" value="1"/>
</dbReference>
<feature type="domain" description="Tetracyclin repressor-like C-terminal" evidence="4">
    <location>
        <begin position="21"/>
        <end position="76"/>
    </location>
</feature>
<dbReference type="Gene3D" id="1.10.357.10">
    <property type="entry name" value="Tetracycline Repressor, domain 2"/>
    <property type="match status" value="1"/>
</dbReference>
<evidence type="ECO:0000259" key="4">
    <source>
        <dbReference type="Pfam" id="PF16925"/>
    </source>
</evidence>
<protein>
    <recommendedName>
        <fullName evidence="4">Tetracyclin repressor-like C-terminal domain-containing protein</fullName>
    </recommendedName>
</protein>
<evidence type="ECO:0000256" key="1">
    <source>
        <dbReference type="ARBA" id="ARBA00023015"/>
    </source>
</evidence>
<organism evidence="5 6">
    <name type="scientific">Streptomyces roseochromogenus subsp. oscitans DS 12.976</name>
    <dbReference type="NCBI Taxonomy" id="1352936"/>
    <lineage>
        <taxon>Bacteria</taxon>
        <taxon>Bacillati</taxon>
        <taxon>Actinomycetota</taxon>
        <taxon>Actinomycetes</taxon>
        <taxon>Kitasatosporales</taxon>
        <taxon>Streptomycetaceae</taxon>
        <taxon>Streptomyces</taxon>
    </lineage>
</organism>
<dbReference type="OrthoDB" id="9805134at2"/>
<dbReference type="InterPro" id="IPR036271">
    <property type="entry name" value="Tet_transcr_reg_TetR-rel_C_sf"/>
</dbReference>
<proteinExistence type="predicted"/>
<dbReference type="STRING" id="1352936.M878_17895"/>
<evidence type="ECO:0000313" key="6">
    <source>
        <dbReference type="Proteomes" id="UP000017984"/>
    </source>
</evidence>
<name>V6KNK4_STRRC</name>
<dbReference type="EMBL" id="AWQX01000158">
    <property type="protein sequence ID" value="EST30589.1"/>
    <property type="molecule type" value="Genomic_DNA"/>
</dbReference>
<keyword evidence="6" id="KW-1185">Reference proteome</keyword>
<evidence type="ECO:0000313" key="5">
    <source>
        <dbReference type="EMBL" id="EST30589.1"/>
    </source>
</evidence>
<dbReference type="InterPro" id="IPR011075">
    <property type="entry name" value="TetR_C"/>
</dbReference>
<evidence type="ECO:0000256" key="2">
    <source>
        <dbReference type="ARBA" id="ARBA00023163"/>
    </source>
</evidence>
<dbReference type="HOGENOM" id="CLU_2095557_0_0_11"/>
<dbReference type="AlphaFoldDB" id="V6KNK4"/>
<comment type="caution">
    <text evidence="5">The sequence shown here is derived from an EMBL/GenBank/DDBJ whole genome shotgun (WGS) entry which is preliminary data.</text>
</comment>
<dbReference type="RefSeq" id="WP_023547530.1">
    <property type="nucleotide sequence ID" value="NZ_CM002285.1"/>
</dbReference>
<sequence>MLCDWMLWLVTCPPDDERGWGCFVVNTATQLGTTDEQISLRTEAAFDVTRQALRSLLLKGCGAGELTADLDIDGAVSCCSPSCSDYVCGNAPATTEHRDGRREPVPGLPFGASMSW</sequence>
<dbReference type="PATRIC" id="fig|1352936.5.peg.3757"/>
<keyword evidence="1" id="KW-0805">Transcription regulation</keyword>
<feature type="region of interest" description="Disordered" evidence="3">
    <location>
        <begin position="94"/>
        <end position="116"/>
    </location>
</feature>
<evidence type="ECO:0000256" key="3">
    <source>
        <dbReference type="SAM" id="MobiDB-lite"/>
    </source>
</evidence>
<accession>V6KNK4</accession>
<dbReference type="Pfam" id="PF16925">
    <property type="entry name" value="TetR_C_13"/>
    <property type="match status" value="1"/>
</dbReference>
<dbReference type="Proteomes" id="UP000017984">
    <property type="component" value="Chromosome"/>
</dbReference>
<gene>
    <name evidence="5" type="ORF">M878_17895</name>
</gene>
<reference evidence="5 6" key="1">
    <citation type="journal article" date="2014" name="Genome Announc.">
        <title>Draft Genome Sequence of Streptomyces roseochromogenes subsp. oscitans DS 12.976, Producer of the Aminocoumarin Antibiotic Clorobiocin.</title>
        <authorList>
            <person name="Ruckert C."/>
            <person name="Kalinowski J."/>
            <person name="Heide L."/>
            <person name="Apel A.K."/>
        </authorList>
    </citation>
    <scope>NUCLEOTIDE SEQUENCE [LARGE SCALE GENOMIC DNA]</scope>
    <source>
        <strain evidence="5 6">DS 12.976</strain>
    </source>
</reference>